<dbReference type="AlphaFoldDB" id="A0A285MVH3"/>
<sequence length="43" mass="4605">MGIPLTNSNDAETKLILETAPQGAVFLCIILKPNCYLITLSNA</sequence>
<protein>
    <submittedName>
        <fullName evidence="1">Uncharacterized protein</fullName>
    </submittedName>
</protein>
<name>A0A285MVH3_9FLAO</name>
<gene>
    <name evidence="1" type="ORF">SAMN06265377_2361</name>
</gene>
<evidence type="ECO:0000313" key="2">
    <source>
        <dbReference type="Proteomes" id="UP000219048"/>
    </source>
</evidence>
<dbReference type="Proteomes" id="UP000219048">
    <property type="component" value="Unassembled WGS sequence"/>
</dbReference>
<evidence type="ECO:0000313" key="1">
    <source>
        <dbReference type="EMBL" id="SNZ00537.1"/>
    </source>
</evidence>
<accession>A0A285MVH3</accession>
<proteinExistence type="predicted"/>
<dbReference type="EMBL" id="OBEH01000003">
    <property type="protein sequence ID" value="SNZ00537.1"/>
    <property type="molecule type" value="Genomic_DNA"/>
</dbReference>
<organism evidence="1 2">
    <name type="scientific">Flagellimonas pacifica</name>
    <dbReference type="NCBI Taxonomy" id="1247520"/>
    <lineage>
        <taxon>Bacteria</taxon>
        <taxon>Pseudomonadati</taxon>
        <taxon>Bacteroidota</taxon>
        <taxon>Flavobacteriia</taxon>
        <taxon>Flavobacteriales</taxon>
        <taxon>Flavobacteriaceae</taxon>
        <taxon>Flagellimonas</taxon>
    </lineage>
</organism>
<reference evidence="2" key="1">
    <citation type="submission" date="2017-09" db="EMBL/GenBank/DDBJ databases">
        <authorList>
            <person name="Varghese N."/>
            <person name="Submissions S."/>
        </authorList>
    </citation>
    <scope>NUCLEOTIDE SEQUENCE [LARGE SCALE GENOMIC DNA]</scope>
    <source>
        <strain evidence="2">DSM 25885</strain>
    </source>
</reference>
<keyword evidence="2" id="KW-1185">Reference proteome</keyword>